<organism evidence="3 4">
    <name type="scientific">Halocaridina rubra</name>
    <name type="common">Hawaiian red shrimp</name>
    <dbReference type="NCBI Taxonomy" id="373956"/>
    <lineage>
        <taxon>Eukaryota</taxon>
        <taxon>Metazoa</taxon>
        <taxon>Ecdysozoa</taxon>
        <taxon>Arthropoda</taxon>
        <taxon>Crustacea</taxon>
        <taxon>Multicrustacea</taxon>
        <taxon>Malacostraca</taxon>
        <taxon>Eumalacostraca</taxon>
        <taxon>Eucarida</taxon>
        <taxon>Decapoda</taxon>
        <taxon>Pleocyemata</taxon>
        <taxon>Caridea</taxon>
        <taxon>Atyoidea</taxon>
        <taxon>Atyidae</taxon>
        <taxon>Halocaridina</taxon>
    </lineage>
</organism>
<evidence type="ECO:0000256" key="2">
    <source>
        <dbReference type="ARBA" id="ARBA00022737"/>
    </source>
</evidence>
<dbReference type="Pfam" id="PF13855">
    <property type="entry name" value="LRR_8"/>
    <property type="match status" value="1"/>
</dbReference>
<reference evidence="3 4" key="1">
    <citation type="submission" date="2023-11" db="EMBL/GenBank/DDBJ databases">
        <title>Halocaridina rubra genome assembly.</title>
        <authorList>
            <person name="Smith C."/>
        </authorList>
    </citation>
    <scope>NUCLEOTIDE SEQUENCE [LARGE SCALE GENOMIC DNA]</scope>
    <source>
        <strain evidence="3">EP-1</strain>
        <tissue evidence="3">Whole</tissue>
    </source>
</reference>
<evidence type="ECO:0008006" key="5">
    <source>
        <dbReference type="Google" id="ProtNLM"/>
    </source>
</evidence>
<evidence type="ECO:0000313" key="3">
    <source>
        <dbReference type="EMBL" id="KAK7065145.1"/>
    </source>
</evidence>
<dbReference type="GO" id="GO:0005737">
    <property type="term" value="C:cytoplasm"/>
    <property type="evidence" value="ECO:0007669"/>
    <property type="project" value="TreeGrafter"/>
</dbReference>
<dbReference type="EMBL" id="JAXCGZ010020869">
    <property type="protein sequence ID" value="KAK7065145.1"/>
    <property type="molecule type" value="Genomic_DNA"/>
</dbReference>
<dbReference type="PANTHER" id="PTHR48051:SF1">
    <property type="entry name" value="RAS SUPPRESSOR PROTEIN 1"/>
    <property type="match status" value="1"/>
</dbReference>
<keyword evidence="1" id="KW-0433">Leucine-rich repeat</keyword>
<proteinExistence type="predicted"/>
<dbReference type="InterPro" id="IPR001611">
    <property type="entry name" value="Leu-rich_rpt"/>
</dbReference>
<comment type="caution">
    <text evidence="3">The sequence shown here is derived from an EMBL/GenBank/DDBJ whole genome shotgun (WGS) entry which is preliminary data.</text>
</comment>
<feature type="non-terminal residue" evidence="3">
    <location>
        <position position="63"/>
    </location>
</feature>
<feature type="non-terminal residue" evidence="3">
    <location>
        <position position="1"/>
    </location>
</feature>
<dbReference type="Proteomes" id="UP001381693">
    <property type="component" value="Unassembled WGS sequence"/>
</dbReference>
<protein>
    <recommendedName>
        <fullName evidence="5">Variable lymphocyte receptor B cassette</fullName>
    </recommendedName>
</protein>
<keyword evidence="4" id="KW-1185">Reference proteome</keyword>
<sequence length="63" mass="7045">RVSLQDNRLVELPGAALSHLTFVTWLDLRYNDLRSLPNQVAELTNLQVLLLQGNHLTALPAVL</sequence>
<name>A0AAN8WF26_HALRR</name>
<dbReference type="AlphaFoldDB" id="A0AAN8WF26"/>
<evidence type="ECO:0000313" key="4">
    <source>
        <dbReference type="Proteomes" id="UP001381693"/>
    </source>
</evidence>
<dbReference type="InterPro" id="IPR050216">
    <property type="entry name" value="LRR_domain-containing"/>
</dbReference>
<keyword evidence="2" id="KW-0677">Repeat</keyword>
<accession>A0AAN8WF26</accession>
<dbReference type="PANTHER" id="PTHR48051">
    <property type="match status" value="1"/>
</dbReference>
<dbReference type="InterPro" id="IPR032675">
    <property type="entry name" value="LRR_dom_sf"/>
</dbReference>
<dbReference type="Gene3D" id="3.80.10.10">
    <property type="entry name" value="Ribonuclease Inhibitor"/>
    <property type="match status" value="1"/>
</dbReference>
<dbReference type="SUPFAM" id="SSF52058">
    <property type="entry name" value="L domain-like"/>
    <property type="match status" value="1"/>
</dbReference>
<gene>
    <name evidence="3" type="ORF">SK128_014446</name>
</gene>
<evidence type="ECO:0000256" key="1">
    <source>
        <dbReference type="ARBA" id="ARBA00022614"/>
    </source>
</evidence>